<evidence type="ECO:0000313" key="2">
    <source>
        <dbReference type="Proteomes" id="UP001195483"/>
    </source>
</evidence>
<evidence type="ECO:0000313" key="1">
    <source>
        <dbReference type="EMBL" id="KAK3593001.1"/>
    </source>
</evidence>
<dbReference type="Proteomes" id="UP001195483">
    <property type="component" value="Unassembled WGS sequence"/>
</dbReference>
<gene>
    <name evidence="1" type="ORF">CHS0354_023232</name>
</gene>
<name>A0AAE0SJ89_9BIVA</name>
<dbReference type="AlphaFoldDB" id="A0AAE0SJ89"/>
<comment type="caution">
    <text evidence="1">The sequence shown here is derived from an EMBL/GenBank/DDBJ whole genome shotgun (WGS) entry which is preliminary data.</text>
</comment>
<reference evidence="1" key="3">
    <citation type="submission" date="2023-05" db="EMBL/GenBank/DDBJ databases">
        <authorList>
            <person name="Smith C.H."/>
        </authorList>
    </citation>
    <scope>NUCLEOTIDE SEQUENCE</scope>
    <source>
        <strain evidence="1">CHS0354</strain>
        <tissue evidence="1">Mantle</tissue>
    </source>
</reference>
<accession>A0AAE0SJ89</accession>
<organism evidence="1 2">
    <name type="scientific">Potamilus streckersoni</name>
    <dbReference type="NCBI Taxonomy" id="2493646"/>
    <lineage>
        <taxon>Eukaryota</taxon>
        <taxon>Metazoa</taxon>
        <taxon>Spiralia</taxon>
        <taxon>Lophotrochozoa</taxon>
        <taxon>Mollusca</taxon>
        <taxon>Bivalvia</taxon>
        <taxon>Autobranchia</taxon>
        <taxon>Heteroconchia</taxon>
        <taxon>Palaeoheterodonta</taxon>
        <taxon>Unionida</taxon>
        <taxon>Unionoidea</taxon>
        <taxon>Unionidae</taxon>
        <taxon>Ambleminae</taxon>
        <taxon>Lampsilini</taxon>
        <taxon>Potamilus</taxon>
    </lineage>
</organism>
<protein>
    <submittedName>
        <fullName evidence="1">Uncharacterized protein</fullName>
    </submittedName>
</protein>
<sequence>MNDRERYVTYSRTEIQDFGKCMIFNGRNRNSIGSSGYESTDVSDTESVKSCETREVYVDEPEIMTFRSLHSLGHSLSFITEVPELCDVKFLVGENEVPVYGVKAIMGTRSSAETQAHGGKCVCWLTVTLFQNNHYMDFIVPVQAF</sequence>
<proteinExistence type="predicted"/>
<reference evidence="1" key="1">
    <citation type="journal article" date="2021" name="Genome Biol. Evol.">
        <title>A High-Quality Reference Genome for a Parasitic Bivalve with Doubly Uniparental Inheritance (Bivalvia: Unionida).</title>
        <authorList>
            <person name="Smith C.H."/>
        </authorList>
    </citation>
    <scope>NUCLEOTIDE SEQUENCE</scope>
    <source>
        <strain evidence="1">CHS0354</strain>
    </source>
</reference>
<keyword evidence="2" id="KW-1185">Reference proteome</keyword>
<dbReference type="EMBL" id="JAEAOA010001405">
    <property type="protein sequence ID" value="KAK3593001.1"/>
    <property type="molecule type" value="Genomic_DNA"/>
</dbReference>
<reference evidence="1" key="2">
    <citation type="journal article" date="2021" name="Genome Biol. Evol.">
        <title>Developing a high-quality reference genome for a parasitic bivalve with doubly uniparental inheritance (Bivalvia: Unionida).</title>
        <authorList>
            <person name="Smith C.H."/>
        </authorList>
    </citation>
    <scope>NUCLEOTIDE SEQUENCE</scope>
    <source>
        <strain evidence="1">CHS0354</strain>
        <tissue evidence="1">Mantle</tissue>
    </source>
</reference>